<organism evidence="1 2">
    <name type="scientific">Pseudomonas syringae pv. actinidiae</name>
    <dbReference type="NCBI Taxonomy" id="103796"/>
    <lineage>
        <taxon>Bacteria</taxon>
        <taxon>Pseudomonadati</taxon>
        <taxon>Pseudomonadota</taxon>
        <taxon>Gammaproteobacteria</taxon>
        <taxon>Pseudomonadales</taxon>
        <taxon>Pseudomonadaceae</taxon>
        <taxon>Pseudomonas</taxon>
        <taxon>Pseudomonas syringae</taxon>
    </lineage>
</organism>
<proteinExistence type="predicted"/>
<reference evidence="1 2" key="1">
    <citation type="submission" date="2018-04" db="EMBL/GenBank/DDBJ databases">
        <title>Draft genome sequence of Pseudomonas syringae pv. actinidiae biovar 1 strains isolated from kiwifruit in Kagawa prefecture.</title>
        <authorList>
            <person name="Tabuchi M."/>
            <person name="Saito M."/>
            <person name="Fujiwara S."/>
            <person name="Sasa N."/>
            <person name="Akimitsu K."/>
            <person name="Gomi K."/>
            <person name="Konishi-Sugita S."/>
            <person name="Hamano K."/>
            <person name="Kataoka I."/>
        </authorList>
    </citation>
    <scope>NUCLEOTIDE SEQUENCE [LARGE SCALE GENOMIC DNA]</scope>
    <source>
        <strain evidence="1 2">MAFF212206</strain>
    </source>
</reference>
<evidence type="ECO:0000313" key="2">
    <source>
        <dbReference type="Proteomes" id="UP000247480"/>
    </source>
</evidence>
<dbReference type="Proteomes" id="UP000247480">
    <property type="component" value="Unassembled WGS sequence"/>
</dbReference>
<accession>A0A2V0QAK1</accession>
<name>A0A2V0QAK1_PSESF</name>
<dbReference type="AlphaFoldDB" id="A0A2V0QAK1"/>
<gene>
    <name evidence="1" type="ORF">KPSA1_03027</name>
</gene>
<protein>
    <submittedName>
        <fullName evidence="1">Uncharacterized protein</fullName>
    </submittedName>
</protein>
<evidence type="ECO:0000313" key="1">
    <source>
        <dbReference type="EMBL" id="GBH09627.1"/>
    </source>
</evidence>
<comment type="caution">
    <text evidence="1">The sequence shown here is derived from an EMBL/GenBank/DDBJ whole genome shotgun (WGS) entry which is preliminary data.</text>
</comment>
<sequence>MFHEGGSLSDLSDVHQCAMARVVCMSLPVIWPGVPVTLAR</sequence>
<dbReference type="EMBL" id="BGJZ01000126">
    <property type="protein sequence ID" value="GBH09627.1"/>
    <property type="molecule type" value="Genomic_DNA"/>
</dbReference>